<keyword evidence="2" id="KW-0812">Transmembrane</keyword>
<organism evidence="4 5">
    <name type="scientific">Manduca sexta</name>
    <name type="common">Tobacco hawkmoth</name>
    <name type="synonym">Tobacco hornworm</name>
    <dbReference type="NCBI Taxonomy" id="7130"/>
    <lineage>
        <taxon>Eukaryota</taxon>
        <taxon>Metazoa</taxon>
        <taxon>Ecdysozoa</taxon>
        <taxon>Arthropoda</taxon>
        <taxon>Hexapoda</taxon>
        <taxon>Insecta</taxon>
        <taxon>Pterygota</taxon>
        <taxon>Neoptera</taxon>
        <taxon>Endopterygota</taxon>
        <taxon>Lepidoptera</taxon>
        <taxon>Glossata</taxon>
        <taxon>Ditrysia</taxon>
        <taxon>Bombycoidea</taxon>
        <taxon>Sphingidae</taxon>
        <taxon>Sphinginae</taxon>
        <taxon>Sphingini</taxon>
        <taxon>Manduca</taxon>
    </lineage>
</organism>
<feature type="compositionally biased region" description="Polar residues" evidence="1">
    <location>
        <begin position="209"/>
        <end position="233"/>
    </location>
</feature>
<dbReference type="CDD" id="cd17057">
    <property type="entry name" value="Ubl_TMUB1_like"/>
    <property type="match status" value="1"/>
</dbReference>
<evidence type="ECO:0000313" key="5">
    <source>
        <dbReference type="Proteomes" id="UP000791440"/>
    </source>
</evidence>
<feature type="region of interest" description="Disordered" evidence="1">
    <location>
        <begin position="68"/>
        <end position="100"/>
    </location>
</feature>
<name>A0A921YLZ2_MANSE</name>
<sequence>MMPLIEGVGDEVVQFAAAVLVVVVAVLAWWSTNARPDRYRTVLVMRSRSHPITVSILTRSNRISHLTLSNAQANSPGQPIVPEGPSTSTSEQVEESPRENARVIPLQEMDSIVDADMAMLDNNRLHFYRRIDSPTSSQSASDSASESEAPEDAEPASNAQIREMDSIVNAMEADVTAGCDFFTRANASDATASSETASVNRPEKKDDLSTNPKDNAGTPNENPSEDSATTSQEGNRRKILIKLKYLNDTLKEVEGSLDELLKDFKLRHFSSELSSECRVRLIFNGRVLCDEGATLRACGLHHRAVVHCLVHPKRTAAGAGAQQPGMPDEPSGAPTHELITERQQPERAWDLENILMTLVSVALTIVWFFRSTQRG</sequence>
<feature type="domain" description="Ubiquitin-like" evidence="3">
    <location>
        <begin position="239"/>
        <end position="307"/>
    </location>
</feature>
<comment type="caution">
    <text evidence="4">The sequence shown here is derived from an EMBL/GenBank/DDBJ whole genome shotgun (WGS) entry which is preliminary data.</text>
</comment>
<reference evidence="4" key="1">
    <citation type="journal article" date="2016" name="Insect Biochem. Mol. Biol.">
        <title>Multifaceted biological insights from a draft genome sequence of the tobacco hornworm moth, Manduca sexta.</title>
        <authorList>
            <person name="Kanost M.R."/>
            <person name="Arrese E.L."/>
            <person name="Cao X."/>
            <person name="Chen Y.R."/>
            <person name="Chellapilla S."/>
            <person name="Goldsmith M.R."/>
            <person name="Grosse-Wilde E."/>
            <person name="Heckel D.G."/>
            <person name="Herndon N."/>
            <person name="Jiang H."/>
            <person name="Papanicolaou A."/>
            <person name="Qu J."/>
            <person name="Soulages J.L."/>
            <person name="Vogel H."/>
            <person name="Walters J."/>
            <person name="Waterhouse R.M."/>
            <person name="Ahn S.J."/>
            <person name="Almeida F.C."/>
            <person name="An C."/>
            <person name="Aqrawi P."/>
            <person name="Bretschneider A."/>
            <person name="Bryant W.B."/>
            <person name="Bucks S."/>
            <person name="Chao H."/>
            <person name="Chevignon G."/>
            <person name="Christen J.M."/>
            <person name="Clarke D.F."/>
            <person name="Dittmer N.T."/>
            <person name="Ferguson L.C.F."/>
            <person name="Garavelou S."/>
            <person name="Gordon K.H.J."/>
            <person name="Gunaratna R.T."/>
            <person name="Han Y."/>
            <person name="Hauser F."/>
            <person name="He Y."/>
            <person name="Heidel-Fischer H."/>
            <person name="Hirsh A."/>
            <person name="Hu Y."/>
            <person name="Jiang H."/>
            <person name="Kalra D."/>
            <person name="Klinner C."/>
            <person name="Konig C."/>
            <person name="Kovar C."/>
            <person name="Kroll A.R."/>
            <person name="Kuwar S.S."/>
            <person name="Lee S.L."/>
            <person name="Lehman R."/>
            <person name="Li K."/>
            <person name="Li Z."/>
            <person name="Liang H."/>
            <person name="Lovelace S."/>
            <person name="Lu Z."/>
            <person name="Mansfield J.H."/>
            <person name="McCulloch K.J."/>
            <person name="Mathew T."/>
            <person name="Morton B."/>
            <person name="Muzny D.M."/>
            <person name="Neunemann D."/>
            <person name="Ongeri F."/>
            <person name="Pauchet Y."/>
            <person name="Pu L.L."/>
            <person name="Pyrousis I."/>
            <person name="Rao X.J."/>
            <person name="Redding A."/>
            <person name="Roesel C."/>
            <person name="Sanchez-Gracia A."/>
            <person name="Schaack S."/>
            <person name="Shukla A."/>
            <person name="Tetreau G."/>
            <person name="Wang Y."/>
            <person name="Xiong G.H."/>
            <person name="Traut W."/>
            <person name="Walsh T.K."/>
            <person name="Worley K.C."/>
            <person name="Wu D."/>
            <person name="Wu W."/>
            <person name="Wu Y.Q."/>
            <person name="Zhang X."/>
            <person name="Zou Z."/>
            <person name="Zucker H."/>
            <person name="Briscoe A.D."/>
            <person name="Burmester T."/>
            <person name="Clem R.J."/>
            <person name="Feyereisen R."/>
            <person name="Grimmelikhuijzen C.J.P."/>
            <person name="Hamodrakas S.J."/>
            <person name="Hansson B.S."/>
            <person name="Huguet E."/>
            <person name="Jermiin L.S."/>
            <person name="Lan Q."/>
            <person name="Lehman H.K."/>
            <person name="Lorenzen M."/>
            <person name="Merzendorfer H."/>
            <person name="Michalopoulos I."/>
            <person name="Morton D.B."/>
            <person name="Muthukrishnan S."/>
            <person name="Oakeshott J.G."/>
            <person name="Palmer W."/>
            <person name="Park Y."/>
            <person name="Passarelli A.L."/>
            <person name="Rozas J."/>
            <person name="Schwartz L.M."/>
            <person name="Smith W."/>
            <person name="Southgate A."/>
            <person name="Vilcinskas A."/>
            <person name="Vogt R."/>
            <person name="Wang P."/>
            <person name="Werren J."/>
            <person name="Yu X.Q."/>
            <person name="Zhou J.J."/>
            <person name="Brown S.J."/>
            <person name="Scherer S.E."/>
            <person name="Richards S."/>
            <person name="Blissard G.W."/>
        </authorList>
    </citation>
    <scope>NUCLEOTIDE SEQUENCE</scope>
</reference>
<feature type="region of interest" description="Disordered" evidence="1">
    <location>
        <begin position="132"/>
        <end position="157"/>
    </location>
</feature>
<gene>
    <name evidence="4" type="ORF">O3G_MSEX001940</name>
</gene>
<feature type="transmembrane region" description="Helical" evidence="2">
    <location>
        <begin position="12"/>
        <end position="30"/>
    </location>
</feature>
<dbReference type="EMBL" id="JH668288">
    <property type="protein sequence ID" value="KAG6441781.1"/>
    <property type="molecule type" value="Genomic_DNA"/>
</dbReference>
<keyword evidence="2" id="KW-1133">Transmembrane helix</keyword>
<proteinExistence type="predicted"/>
<evidence type="ECO:0000313" key="4">
    <source>
        <dbReference type="EMBL" id="KAG6441781.1"/>
    </source>
</evidence>
<dbReference type="InterPro" id="IPR040352">
    <property type="entry name" value="TMUB1/2"/>
</dbReference>
<dbReference type="PANTHER" id="PTHR14557">
    <property type="entry name" value="PROTEIN C7ORF21"/>
    <property type="match status" value="1"/>
</dbReference>
<evidence type="ECO:0000259" key="3">
    <source>
        <dbReference type="PROSITE" id="PS50053"/>
    </source>
</evidence>
<feature type="region of interest" description="Disordered" evidence="1">
    <location>
        <begin position="188"/>
        <end position="233"/>
    </location>
</feature>
<evidence type="ECO:0000256" key="2">
    <source>
        <dbReference type="SAM" id="Phobius"/>
    </source>
</evidence>
<keyword evidence="2" id="KW-0472">Membrane</keyword>
<dbReference type="GO" id="GO:0036503">
    <property type="term" value="P:ERAD pathway"/>
    <property type="evidence" value="ECO:0007669"/>
    <property type="project" value="InterPro"/>
</dbReference>
<accession>A0A921YLZ2</accession>
<dbReference type="PANTHER" id="PTHR14557:SF5">
    <property type="entry name" value="UBIQUITIN-LIKE DOMAIN-CONTAINING PROTEIN"/>
    <property type="match status" value="1"/>
</dbReference>
<feature type="compositionally biased region" description="Low complexity" evidence="1">
    <location>
        <begin position="188"/>
        <end position="198"/>
    </location>
</feature>
<dbReference type="Proteomes" id="UP000791440">
    <property type="component" value="Unassembled WGS sequence"/>
</dbReference>
<feature type="compositionally biased region" description="Low complexity" evidence="1">
    <location>
        <begin position="133"/>
        <end position="147"/>
    </location>
</feature>
<dbReference type="Pfam" id="PF00240">
    <property type="entry name" value="ubiquitin"/>
    <property type="match status" value="1"/>
</dbReference>
<dbReference type="InterPro" id="IPR000626">
    <property type="entry name" value="Ubiquitin-like_dom"/>
</dbReference>
<protein>
    <recommendedName>
        <fullName evidence="3">Ubiquitin-like domain-containing protein</fullName>
    </recommendedName>
</protein>
<feature type="compositionally biased region" description="Polar residues" evidence="1">
    <location>
        <begin position="68"/>
        <end position="77"/>
    </location>
</feature>
<evidence type="ECO:0000256" key="1">
    <source>
        <dbReference type="SAM" id="MobiDB-lite"/>
    </source>
</evidence>
<keyword evidence="5" id="KW-1185">Reference proteome</keyword>
<dbReference type="PROSITE" id="PS50053">
    <property type="entry name" value="UBIQUITIN_2"/>
    <property type="match status" value="1"/>
</dbReference>
<reference evidence="4" key="2">
    <citation type="submission" date="2020-12" db="EMBL/GenBank/DDBJ databases">
        <authorList>
            <person name="Kanost M."/>
        </authorList>
    </citation>
    <scope>NUCLEOTIDE SEQUENCE</scope>
</reference>
<dbReference type="AlphaFoldDB" id="A0A921YLZ2"/>